<protein>
    <submittedName>
        <fullName evidence="5">AraC-type DNA-binding protein</fullName>
    </submittedName>
</protein>
<feature type="domain" description="HTH araC/xylS-type" evidence="4">
    <location>
        <begin position="194"/>
        <end position="292"/>
    </location>
</feature>
<dbReference type="Proteomes" id="UP000184447">
    <property type="component" value="Unassembled WGS sequence"/>
</dbReference>
<dbReference type="RefSeq" id="WP_073337451.1">
    <property type="nucleotide sequence ID" value="NZ_FQXM01000005.1"/>
</dbReference>
<reference evidence="5 6" key="1">
    <citation type="submission" date="2016-11" db="EMBL/GenBank/DDBJ databases">
        <authorList>
            <person name="Jaros S."/>
            <person name="Januszkiewicz K."/>
            <person name="Wedrychowicz H."/>
        </authorList>
    </citation>
    <scope>NUCLEOTIDE SEQUENCE [LARGE SCALE GENOMIC DNA]</scope>
    <source>
        <strain evidence="5 6">DSM 8605</strain>
    </source>
</reference>
<dbReference type="SMART" id="SM00342">
    <property type="entry name" value="HTH_ARAC"/>
    <property type="match status" value="1"/>
</dbReference>
<keyword evidence="6" id="KW-1185">Reference proteome</keyword>
<gene>
    <name evidence="5" type="ORF">SAMN02745207_01122</name>
</gene>
<sequence>MNHILTIQSINPCIRKVGIEGKRINLGPKRFIYDYEFIYCHKGRMAVIYDDHIDECFDGHMLIIPPKVFHQLDSRDIIETYWVHFDLTDSIDQEALSLFIENQEISKTYPLDYTRHFIRGQALFVPNKRLPSIYSVINPINTLSIFLSLYKIYTSKDNKWFLQCKTYLCQLLLETLDHLKEDSSFLRDQRFLVMDIKRYLESHNHRLVTSDELSGEFHYHRDTLNRIFKQETGETLGSYSQNLRHSKLKTLLSTTTLSLENIAELCGYTDRSHLIRSFKKNEGISPNEYRTINILTTK</sequence>
<dbReference type="EMBL" id="FQXM01000005">
    <property type="protein sequence ID" value="SHH43874.1"/>
    <property type="molecule type" value="Genomic_DNA"/>
</dbReference>
<dbReference type="PANTHER" id="PTHR43280">
    <property type="entry name" value="ARAC-FAMILY TRANSCRIPTIONAL REGULATOR"/>
    <property type="match status" value="1"/>
</dbReference>
<keyword evidence="2 5" id="KW-0238">DNA-binding</keyword>
<dbReference type="InterPro" id="IPR018060">
    <property type="entry name" value="HTH_AraC"/>
</dbReference>
<dbReference type="Gene3D" id="1.10.10.60">
    <property type="entry name" value="Homeodomain-like"/>
    <property type="match status" value="1"/>
</dbReference>
<organism evidence="5 6">
    <name type="scientific">Clostridium grantii DSM 8605</name>
    <dbReference type="NCBI Taxonomy" id="1121316"/>
    <lineage>
        <taxon>Bacteria</taxon>
        <taxon>Bacillati</taxon>
        <taxon>Bacillota</taxon>
        <taxon>Clostridia</taxon>
        <taxon>Eubacteriales</taxon>
        <taxon>Clostridiaceae</taxon>
        <taxon>Clostridium</taxon>
    </lineage>
</organism>
<evidence type="ECO:0000259" key="4">
    <source>
        <dbReference type="PROSITE" id="PS01124"/>
    </source>
</evidence>
<name>A0A1M5SZE6_9CLOT</name>
<dbReference type="Pfam" id="PF12833">
    <property type="entry name" value="HTH_18"/>
    <property type="match status" value="1"/>
</dbReference>
<evidence type="ECO:0000256" key="2">
    <source>
        <dbReference type="ARBA" id="ARBA00023125"/>
    </source>
</evidence>
<evidence type="ECO:0000313" key="5">
    <source>
        <dbReference type="EMBL" id="SHH43874.1"/>
    </source>
</evidence>
<keyword evidence="1" id="KW-0805">Transcription regulation</keyword>
<keyword evidence="3" id="KW-0804">Transcription</keyword>
<dbReference type="SUPFAM" id="SSF46689">
    <property type="entry name" value="Homeodomain-like"/>
    <property type="match status" value="1"/>
</dbReference>
<dbReference type="InterPro" id="IPR009057">
    <property type="entry name" value="Homeodomain-like_sf"/>
</dbReference>
<dbReference type="PANTHER" id="PTHR43280:SF2">
    <property type="entry name" value="HTH-TYPE TRANSCRIPTIONAL REGULATOR EXSA"/>
    <property type="match status" value="1"/>
</dbReference>
<accession>A0A1M5SZE6</accession>
<dbReference type="AlphaFoldDB" id="A0A1M5SZE6"/>
<dbReference type="InterPro" id="IPR037923">
    <property type="entry name" value="HTH-like"/>
</dbReference>
<evidence type="ECO:0000256" key="1">
    <source>
        <dbReference type="ARBA" id="ARBA00023015"/>
    </source>
</evidence>
<evidence type="ECO:0000256" key="3">
    <source>
        <dbReference type="ARBA" id="ARBA00023163"/>
    </source>
</evidence>
<dbReference type="OrthoDB" id="249627at2"/>
<dbReference type="PROSITE" id="PS01124">
    <property type="entry name" value="HTH_ARAC_FAMILY_2"/>
    <property type="match status" value="1"/>
</dbReference>
<dbReference type="GO" id="GO:0043565">
    <property type="term" value="F:sequence-specific DNA binding"/>
    <property type="evidence" value="ECO:0007669"/>
    <property type="project" value="InterPro"/>
</dbReference>
<dbReference type="GO" id="GO:0003700">
    <property type="term" value="F:DNA-binding transcription factor activity"/>
    <property type="evidence" value="ECO:0007669"/>
    <property type="project" value="InterPro"/>
</dbReference>
<evidence type="ECO:0000313" key="6">
    <source>
        <dbReference type="Proteomes" id="UP000184447"/>
    </source>
</evidence>
<proteinExistence type="predicted"/>
<dbReference type="SUPFAM" id="SSF51215">
    <property type="entry name" value="Regulatory protein AraC"/>
    <property type="match status" value="1"/>
</dbReference>
<dbReference type="STRING" id="1121316.SAMN02745207_01122"/>